<gene>
    <name evidence="9" type="ORF">H9702_08895</name>
</gene>
<dbReference type="GO" id="GO:0004713">
    <property type="term" value="F:protein tyrosine kinase activity"/>
    <property type="evidence" value="ECO:0007669"/>
    <property type="project" value="TreeGrafter"/>
</dbReference>
<dbReference type="EMBL" id="DWWM01000056">
    <property type="protein sequence ID" value="HJC37226.1"/>
    <property type="molecule type" value="Genomic_DNA"/>
</dbReference>
<keyword evidence="6 7" id="KW-0472">Membrane</keyword>
<dbReference type="Proteomes" id="UP000823896">
    <property type="component" value="Unassembled WGS sequence"/>
</dbReference>
<evidence type="ECO:0000313" key="9">
    <source>
        <dbReference type="EMBL" id="HJC37226.1"/>
    </source>
</evidence>
<organism evidence="9 10">
    <name type="scientific">Candidatus Merdibacter merdavium</name>
    <dbReference type="NCBI Taxonomy" id="2838692"/>
    <lineage>
        <taxon>Bacteria</taxon>
        <taxon>Bacillati</taxon>
        <taxon>Bacillota</taxon>
        <taxon>Erysipelotrichia</taxon>
        <taxon>Erysipelotrichales</taxon>
        <taxon>Erysipelotrichaceae</taxon>
        <taxon>Merdibacter</taxon>
    </lineage>
</organism>
<evidence type="ECO:0000256" key="3">
    <source>
        <dbReference type="ARBA" id="ARBA00022475"/>
    </source>
</evidence>
<comment type="subcellular location">
    <subcellularLocation>
        <location evidence="1">Cell membrane</location>
        <topology evidence="1">Multi-pass membrane protein</topology>
    </subcellularLocation>
</comment>
<evidence type="ECO:0000256" key="6">
    <source>
        <dbReference type="ARBA" id="ARBA00023136"/>
    </source>
</evidence>
<feature type="transmembrane region" description="Helical" evidence="7">
    <location>
        <begin position="26"/>
        <end position="49"/>
    </location>
</feature>
<dbReference type="GO" id="GO:0005886">
    <property type="term" value="C:plasma membrane"/>
    <property type="evidence" value="ECO:0007669"/>
    <property type="project" value="UniProtKB-SubCell"/>
</dbReference>
<dbReference type="InterPro" id="IPR003856">
    <property type="entry name" value="LPS_length_determ_N"/>
</dbReference>
<dbReference type="AlphaFoldDB" id="A0A9D2NTG6"/>
<dbReference type="InterPro" id="IPR050445">
    <property type="entry name" value="Bact_polysacc_biosynth/exp"/>
</dbReference>
<proteinExistence type="inferred from homology"/>
<accession>A0A9D2NTG6</accession>
<name>A0A9D2NTG6_9FIRM</name>
<dbReference type="Pfam" id="PF02706">
    <property type="entry name" value="Wzz"/>
    <property type="match status" value="1"/>
</dbReference>
<evidence type="ECO:0000256" key="5">
    <source>
        <dbReference type="ARBA" id="ARBA00022989"/>
    </source>
</evidence>
<evidence type="ECO:0000259" key="8">
    <source>
        <dbReference type="Pfam" id="PF02706"/>
    </source>
</evidence>
<evidence type="ECO:0000313" key="10">
    <source>
        <dbReference type="Proteomes" id="UP000823896"/>
    </source>
</evidence>
<dbReference type="PANTHER" id="PTHR32309">
    <property type="entry name" value="TYROSINE-PROTEIN KINASE"/>
    <property type="match status" value="1"/>
</dbReference>
<keyword evidence="4 7" id="KW-0812">Transmembrane</keyword>
<protein>
    <submittedName>
        <fullName evidence="9">Capsular biosynthesis protein</fullName>
    </submittedName>
</protein>
<sequence>MDNYREQEDEIIIDFGQLFRMMKQRLLWIILIAVIGALAAYLISAFVMVKQYSSESTIYITPETTEQGTIEYSDMQTNSMLVNNYMEILQGRTILSKVSENLELNDVALVQDSLSLSNKEETEIISITSTTDDPQLSCDIVQQTVDVFAKEMKDILGIENITILNEAEVNEVPVSPNVKRNTLLGGVAGAALVVGIICLQYMLDRRLRNREAVEAYLGIPVLTTIPLQEMKHGAH</sequence>
<evidence type="ECO:0000256" key="4">
    <source>
        <dbReference type="ARBA" id="ARBA00022692"/>
    </source>
</evidence>
<reference evidence="9" key="2">
    <citation type="submission" date="2021-04" db="EMBL/GenBank/DDBJ databases">
        <authorList>
            <person name="Gilroy R."/>
        </authorList>
    </citation>
    <scope>NUCLEOTIDE SEQUENCE</scope>
    <source>
        <strain evidence="9">CHK187-11901</strain>
    </source>
</reference>
<comment type="caution">
    <text evidence="9">The sequence shown here is derived from an EMBL/GenBank/DDBJ whole genome shotgun (WGS) entry which is preliminary data.</text>
</comment>
<evidence type="ECO:0000256" key="1">
    <source>
        <dbReference type="ARBA" id="ARBA00004651"/>
    </source>
</evidence>
<keyword evidence="3" id="KW-1003">Cell membrane</keyword>
<evidence type="ECO:0000256" key="2">
    <source>
        <dbReference type="ARBA" id="ARBA00006683"/>
    </source>
</evidence>
<feature type="domain" description="Polysaccharide chain length determinant N-terminal" evidence="8">
    <location>
        <begin position="13"/>
        <end position="102"/>
    </location>
</feature>
<feature type="transmembrane region" description="Helical" evidence="7">
    <location>
        <begin position="183"/>
        <end position="203"/>
    </location>
</feature>
<evidence type="ECO:0000256" key="7">
    <source>
        <dbReference type="SAM" id="Phobius"/>
    </source>
</evidence>
<keyword evidence="5 7" id="KW-1133">Transmembrane helix</keyword>
<comment type="similarity">
    <text evidence="2">Belongs to the CpsC/CapA family.</text>
</comment>
<reference evidence="9" key="1">
    <citation type="journal article" date="2021" name="PeerJ">
        <title>Extensive microbial diversity within the chicken gut microbiome revealed by metagenomics and culture.</title>
        <authorList>
            <person name="Gilroy R."/>
            <person name="Ravi A."/>
            <person name="Getino M."/>
            <person name="Pursley I."/>
            <person name="Horton D.L."/>
            <person name="Alikhan N.F."/>
            <person name="Baker D."/>
            <person name="Gharbi K."/>
            <person name="Hall N."/>
            <person name="Watson M."/>
            <person name="Adriaenssens E.M."/>
            <person name="Foster-Nyarko E."/>
            <person name="Jarju S."/>
            <person name="Secka A."/>
            <person name="Antonio M."/>
            <person name="Oren A."/>
            <person name="Chaudhuri R.R."/>
            <person name="La Ragione R."/>
            <person name="Hildebrand F."/>
            <person name="Pallen M.J."/>
        </authorList>
    </citation>
    <scope>NUCLEOTIDE SEQUENCE</scope>
    <source>
        <strain evidence="9">CHK187-11901</strain>
    </source>
</reference>
<dbReference type="PANTHER" id="PTHR32309:SF13">
    <property type="entry name" value="FERRIC ENTEROBACTIN TRANSPORT PROTEIN FEPE"/>
    <property type="match status" value="1"/>
</dbReference>